<dbReference type="PANTHER" id="PTHR45835">
    <property type="entry name" value="YALI0A06105P"/>
    <property type="match status" value="1"/>
</dbReference>
<organism evidence="2 3">
    <name type="scientific">Solanum verrucosum</name>
    <dbReference type="NCBI Taxonomy" id="315347"/>
    <lineage>
        <taxon>Eukaryota</taxon>
        <taxon>Viridiplantae</taxon>
        <taxon>Streptophyta</taxon>
        <taxon>Embryophyta</taxon>
        <taxon>Tracheophyta</taxon>
        <taxon>Spermatophyta</taxon>
        <taxon>Magnoliopsida</taxon>
        <taxon>eudicotyledons</taxon>
        <taxon>Gunneridae</taxon>
        <taxon>Pentapetalae</taxon>
        <taxon>asterids</taxon>
        <taxon>lamiids</taxon>
        <taxon>Solanales</taxon>
        <taxon>Solanaceae</taxon>
        <taxon>Solanoideae</taxon>
        <taxon>Solaneae</taxon>
        <taxon>Solanum</taxon>
    </lineage>
</organism>
<dbReference type="InterPro" id="IPR012337">
    <property type="entry name" value="RNaseH-like_sf"/>
</dbReference>
<dbReference type="GO" id="GO:0015074">
    <property type="term" value="P:DNA integration"/>
    <property type="evidence" value="ECO:0007669"/>
    <property type="project" value="InterPro"/>
</dbReference>
<feature type="domain" description="Integrase catalytic" evidence="1">
    <location>
        <begin position="1"/>
        <end position="102"/>
    </location>
</feature>
<protein>
    <recommendedName>
        <fullName evidence="1">Integrase catalytic domain-containing protein</fullName>
    </recommendedName>
</protein>
<gene>
    <name evidence="2" type="ORF">MTR67_023344</name>
</gene>
<dbReference type="Proteomes" id="UP001234989">
    <property type="component" value="Chromosome 5"/>
</dbReference>
<dbReference type="GO" id="GO:0003676">
    <property type="term" value="F:nucleic acid binding"/>
    <property type="evidence" value="ECO:0007669"/>
    <property type="project" value="InterPro"/>
</dbReference>
<dbReference type="EMBL" id="CP133616">
    <property type="protein sequence ID" value="WMV29959.1"/>
    <property type="molecule type" value="Genomic_DNA"/>
</dbReference>
<dbReference type="SUPFAM" id="SSF53098">
    <property type="entry name" value="Ribonuclease H-like"/>
    <property type="match status" value="1"/>
</dbReference>
<evidence type="ECO:0000313" key="3">
    <source>
        <dbReference type="Proteomes" id="UP001234989"/>
    </source>
</evidence>
<dbReference type="PANTHER" id="PTHR45835:SF91">
    <property type="entry name" value="RETROTRANSPOSON, TY3-GYPSY SUBCLASS-LIKE PROTEIN"/>
    <property type="match status" value="1"/>
</dbReference>
<dbReference type="PROSITE" id="PS50994">
    <property type="entry name" value="INTEGRASE"/>
    <property type="match status" value="1"/>
</dbReference>
<proteinExistence type="predicted"/>
<evidence type="ECO:0000259" key="1">
    <source>
        <dbReference type="PROSITE" id="PS50994"/>
    </source>
</evidence>
<keyword evidence="3" id="KW-1185">Reference proteome</keyword>
<accession>A0AAF0R1N9</accession>
<name>A0AAF0R1N9_SOLVR</name>
<dbReference type="InterPro" id="IPR001584">
    <property type="entry name" value="Integrase_cat-core"/>
</dbReference>
<evidence type="ECO:0000313" key="2">
    <source>
        <dbReference type="EMBL" id="WMV29959.1"/>
    </source>
</evidence>
<reference evidence="2" key="1">
    <citation type="submission" date="2023-08" db="EMBL/GenBank/DDBJ databases">
        <title>A de novo genome assembly of Solanum verrucosum Schlechtendal, a Mexican diploid species geographically isolated from the other diploid A-genome species in potato relatives.</title>
        <authorList>
            <person name="Hosaka K."/>
        </authorList>
    </citation>
    <scope>NUCLEOTIDE SEQUENCE</scope>
    <source>
        <tissue evidence="2">Young leaves</tissue>
    </source>
</reference>
<dbReference type="InterPro" id="IPR036397">
    <property type="entry name" value="RNaseH_sf"/>
</dbReference>
<sequence length="184" mass="21255">MINMDFITGLPKSRRQHNSIWVIVDRMTKSAHFLRVKTTNTAEDYAKLYVQEIVRLHGVPISIISDRGAQFWKSFQKGLGSKVFNSLTERKIGEVTYYPEDPNCVDQQFEKLEFVELREFEGTIFEFIFLQQILAYSPSLSRMMVEPSDDLDVAEVLDLYEELMMSLKASPRVKVIVTPHGQDA</sequence>
<dbReference type="Gene3D" id="3.30.420.10">
    <property type="entry name" value="Ribonuclease H-like superfamily/Ribonuclease H"/>
    <property type="match status" value="1"/>
</dbReference>
<dbReference type="AlphaFoldDB" id="A0AAF0R1N9"/>